<evidence type="ECO:0000256" key="4">
    <source>
        <dbReference type="PIRSR" id="PIRSR005739-1"/>
    </source>
</evidence>
<evidence type="ECO:0000256" key="1">
    <source>
        <dbReference type="ARBA" id="ARBA00022603"/>
    </source>
</evidence>
<dbReference type="SUPFAM" id="SSF53335">
    <property type="entry name" value="S-adenosyl-L-methionine-dependent methyltransferases"/>
    <property type="match status" value="1"/>
</dbReference>
<comment type="caution">
    <text evidence="7">The sequence shown here is derived from an EMBL/GenBank/DDBJ whole genome shotgun (WGS) entry which is preliminary data.</text>
</comment>
<dbReference type="InterPro" id="IPR029063">
    <property type="entry name" value="SAM-dependent_MTases_sf"/>
</dbReference>
<keyword evidence="1" id="KW-0489">Methyltransferase</keyword>
<feature type="active site" description="Proton acceptor" evidence="4">
    <location>
        <position position="283"/>
    </location>
</feature>
<dbReference type="InterPro" id="IPR036390">
    <property type="entry name" value="WH_DNA-bd_sf"/>
</dbReference>
<organism evidence="7 8">
    <name type="scientific">Adineta ricciae</name>
    <name type="common">Rotifer</name>
    <dbReference type="NCBI Taxonomy" id="249248"/>
    <lineage>
        <taxon>Eukaryota</taxon>
        <taxon>Metazoa</taxon>
        <taxon>Spiralia</taxon>
        <taxon>Gnathifera</taxon>
        <taxon>Rotifera</taxon>
        <taxon>Eurotatoria</taxon>
        <taxon>Bdelloidea</taxon>
        <taxon>Adinetida</taxon>
        <taxon>Adinetidae</taxon>
        <taxon>Adineta</taxon>
    </lineage>
</organism>
<reference evidence="7" key="1">
    <citation type="submission" date="2021-02" db="EMBL/GenBank/DDBJ databases">
        <authorList>
            <person name="Nowell W R."/>
        </authorList>
    </citation>
    <scope>NUCLEOTIDE SEQUENCE</scope>
</reference>
<evidence type="ECO:0000259" key="5">
    <source>
        <dbReference type="Pfam" id="PF00891"/>
    </source>
</evidence>
<dbReference type="InterPro" id="IPR036388">
    <property type="entry name" value="WH-like_DNA-bd_sf"/>
</dbReference>
<dbReference type="EMBL" id="CAJNOR010008189">
    <property type="protein sequence ID" value="CAF1629861.1"/>
    <property type="molecule type" value="Genomic_DNA"/>
</dbReference>
<dbReference type="GO" id="GO:0046983">
    <property type="term" value="F:protein dimerization activity"/>
    <property type="evidence" value="ECO:0007669"/>
    <property type="project" value="InterPro"/>
</dbReference>
<evidence type="ECO:0000259" key="6">
    <source>
        <dbReference type="Pfam" id="PF08100"/>
    </source>
</evidence>
<evidence type="ECO:0000256" key="2">
    <source>
        <dbReference type="ARBA" id="ARBA00022679"/>
    </source>
</evidence>
<dbReference type="Gene3D" id="3.40.50.150">
    <property type="entry name" value="Vaccinia Virus protein VP39"/>
    <property type="match status" value="1"/>
</dbReference>
<proteinExistence type="predicted"/>
<dbReference type="InterPro" id="IPR016461">
    <property type="entry name" value="COMT-like"/>
</dbReference>
<dbReference type="Gene3D" id="1.10.10.10">
    <property type="entry name" value="Winged helix-like DNA-binding domain superfamily/Winged helix DNA-binding domain"/>
    <property type="match status" value="1"/>
</dbReference>
<dbReference type="GO" id="GO:0032259">
    <property type="term" value="P:methylation"/>
    <property type="evidence" value="ECO:0007669"/>
    <property type="project" value="UniProtKB-KW"/>
</dbReference>
<evidence type="ECO:0000313" key="7">
    <source>
        <dbReference type="EMBL" id="CAF1629861.1"/>
    </source>
</evidence>
<keyword evidence="8" id="KW-1185">Reference proteome</keyword>
<gene>
    <name evidence="7" type="ORF">XAT740_LOCUS51468</name>
</gene>
<dbReference type="PANTHER" id="PTHR11746">
    <property type="entry name" value="O-METHYLTRANSFERASE"/>
    <property type="match status" value="1"/>
</dbReference>
<sequence>MAENNDNIIRSPMELNGLSKYFSLIRHRVVEYAIWTFCELGIADLMNNHKMPITALELSQLHDNNWNAEYLYRLLRVIADAGIITQTNTDEKHLNQPEQTIRFELTKDGLLLTSNHVFKTPDMLRLFINPITDKTHSYLPSMIKFGNTNGNCFEQAFGCSAFEYMKKEENKEYAHIFNNGMLTYTYYTAESIVSTVDFSRFNTLVDIGGGLGTLLVSIMEKYQNLHGILFDLDHVIQNAKSINPNEFQRRQIETNRYEYVSGDMFKSETIPLGDAYILKSLIHDWNDEKSIEIFKSIHNANKTQMKKQITVFIIESIITSENKDNWEAHILDIHMLANLGAKERNLWEYNNLLNRSGYEFKHLYKTDGPVSIIEATITTNQE</sequence>
<dbReference type="PIRSF" id="PIRSF005739">
    <property type="entry name" value="O-mtase"/>
    <property type="match status" value="1"/>
</dbReference>
<dbReference type="Proteomes" id="UP000663828">
    <property type="component" value="Unassembled WGS sequence"/>
</dbReference>
<name>A0A816CZT5_ADIRI</name>
<feature type="domain" description="O-methyltransferase C-terminal" evidence="5">
    <location>
        <begin position="138"/>
        <end position="359"/>
    </location>
</feature>
<dbReference type="AlphaFoldDB" id="A0A816CZT5"/>
<dbReference type="GO" id="GO:0008171">
    <property type="term" value="F:O-methyltransferase activity"/>
    <property type="evidence" value="ECO:0007669"/>
    <property type="project" value="InterPro"/>
</dbReference>
<dbReference type="InterPro" id="IPR012967">
    <property type="entry name" value="COMT_dimerisation"/>
</dbReference>
<dbReference type="InterPro" id="IPR001077">
    <property type="entry name" value="COMT_C"/>
</dbReference>
<dbReference type="Pfam" id="PF00891">
    <property type="entry name" value="Methyltransf_2"/>
    <property type="match status" value="1"/>
</dbReference>
<dbReference type="PROSITE" id="PS51683">
    <property type="entry name" value="SAM_OMT_II"/>
    <property type="match status" value="1"/>
</dbReference>
<accession>A0A816CZT5</accession>
<dbReference type="SUPFAM" id="SSF46785">
    <property type="entry name" value="Winged helix' DNA-binding domain"/>
    <property type="match status" value="1"/>
</dbReference>
<evidence type="ECO:0000256" key="3">
    <source>
        <dbReference type="ARBA" id="ARBA00022691"/>
    </source>
</evidence>
<evidence type="ECO:0000313" key="8">
    <source>
        <dbReference type="Proteomes" id="UP000663828"/>
    </source>
</evidence>
<feature type="domain" description="O-methyltransferase dimerisation" evidence="6">
    <location>
        <begin position="25"/>
        <end position="92"/>
    </location>
</feature>
<protein>
    <submittedName>
        <fullName evidence="7">Uncharacterized protein</fullName>
    </submittedName>
</protein>
<keyword evidence="3" id="KW-0949">S-adenosyl-L-methionine</keyword>
<keyword evidence="2" id="KW-0808">Transferase</keyword>
<dbReference type="Pfam" id="PF08100">
    <property type="entry name" value="Dimerisation"/>
    <property type="match status" value="1"/>
</dbReference>